<dbReference type="EMBL" id="GG662717">
    <property type="protein sequence ID" value="EAR94122.1"/>
    <property type="molecule type" value="Genomic_DNA"/>
</dbReference>
<keyword evidence="4" id="KW-1185">Reference proteome</keyword>
<dbReference type="HOGENOM" id="CLU_1471064_0_0_1"/>
<dbReference type="GeneID" id="7842922"/>
<evidence type="ECO:0000256" key="2">
    <source>
        <dbReference type="SAM" id="MobiDB-lite"/>
    </source>
</evidence>
<evidence type="ECO:0000256" key="1">
    <source>
        <dbReference type="SAM" id="Coils"/>
    </source>
</evidence>
<feature type="coiled-coil region" evidence="1">
    <location>
        <begin position="102"/>
        <end position="136"/>
    </location>
</feature>
<feature type="region of interest" description="Disordered" evidence="2">
    <location>
        <begin position="15"/>
        <end position="41"/>
    </location>
</feature>
<dbReference type="KEGG" id="tet:TTHERM_00520900"/>
<organism evidence="3 4">
    <name type="scientific">Tetrahymena thermophila (strain SB210)</name>
    <dbReference type="NCBI Taxonomy" id="312017"/>
    <lineage>
        <taxon>Eukaryota</taxon>
        <taxon>Sar</taxon>
        <taxon>Alveolata</taxon>
        <taxon>Ciliophora</taxon>
        <taxon>Intramacronucleata</taxon>
        <taxon>Oligohymenophorea</taxon>
        <taxon>Hymenostomatida</taxon>
        <taxon>Tetrahymenina</taxon>
        <taxon>Tetrahymenidae</taxon>
        <taxon>Tetrahymena</taxon>
    </lineage>
</organism>
<protein>
    <submittedName>
        <fullName evidence="3">Uncharacterized protein</fullName>
    </submittedName>
</protein>
<feature type="compositionally biased region" description="Acidic residues" evidence="2">
    <location>
        <begin position="32"/>
        <end position="41"/>
    </location>
</feature>
<evidence type="ECO:0000313" key="4">
    <source>
        <dbReference type="Proteomes" id="UP000009168"/>
    </source>
</evidence>
<sequence>MDNYENLNNQIEQQQMNSQQQNIDDQVVQKQEEDEYNDENNLETLNKVDKLQNVMNKALEIVGLYKNEIDELKSKIGDMKEIILQRDQQDKERAIPIINQLSLIYREEFSKLIDENKQLENELATAIKEKEEVVEQIYSCVDKIRLLEGQVFKGDIPPYQKKKLLEQQQQQSNLHLVDSKAQQQ</sequence>
<dbReference type="InParanoid" id="I7MIP2"/>
<reference evidence="4" key="1">
    <citation type="journal article" date="2006" name="PLoS Biol.">
        <title>Macronuclear genome sequence of the ciliate Tetrahymena thermophila, a model eukaryote.</title>
        <authorList>
            <person name="Eisen J.A."/>
            <person name="Coyne R.S."/>
            <person name="Wu M."/>
            <person name="Wu D."/>
            <person name="Thiagarajan M."/>
            <person name="Wortman J.R."/>
            <person name="Badger J.H."/>
            <person name="Ren Q."/>
            <person name="Amedeo P."/>
            <person name="Jones K.M."/>
            <person name="Tallon L.J."/>
            <person name="Delcher A.L."/>
            <person name="Salzberg S.L."/>
            <person name="Silva J.C."/>
            <person name="Haas B.J."/>
            <person name="Majoros W.H."/>
            <person name="Farzad M."/>
            <person name="Carlton J.M."/>
            <person name="Smith R.K. Jr."/>
            <person name="Garg J."/>
            <person name="Pearlman R.E."/>
            <person name="Karrer K.M."/>
            <person name="Sun L."/>
            <person name="Manning G."/>
            <person name="Elde N.C."/>
            <person name="Turkewitz A.P."/>
            <person name="Asai D.J."/>
            <person name="Wilkes D.E."/>
            <person name="Wang Y."/>
            <person name="Cai H."/>
            <person name="Collins K."/>
            <person name="Stewart B.A."/>
            <person name="Lee S.R."/>
            <person name="Wilamowska K."/>
            <person name="Weinberg Z."/>
            <person name="Ruzzo W.L."/>
            <person name="Wloga D."/>
            <person name="Gaertig J."/>
            <person name="Frankel J."/>
            <person name="Tsao C.-C."/>
            <person name="Gorovsky M.A."/>
            <person name="Keeling P.J."/>
            <person name="Waller R.F."/>
            <person name="Patron N.J."/>
            <person name="Cherry J.M."/>
            <person name="Stover N.A."/>
            <person name="Krieger C.J."/>
            <person name="del Toro C."/>
            <person name="Ryder H.F."/>
            <person name="Williamson S.C."/>
            <person name="Barbeau R.A."/>
            <person name="Hamilton E.P."/>
            <person name="Orias E."/>
        </authorList>
    </citation>
    <scope>NUCLEOTIDE SEQUENCE [LARGE SCALE GENOMIC DNA]</scope>
    <source>
        <strain evidence="4">SB210</strain>
    </source>
</reference>
<feature type="compositionally biased region" description="Low complexity" evidence="2">
    <location>
        <begin position="15"/>
        <end position="26"/>
    </location>
</feature>
<proteinExistence type="predicted"/>
<dbReference type="OrthoDB" id="10658755at2759"/>
<keyword evidence="1" id="KW-0175">Coiled coil</keyword>
<evidence type="ECO:0000313" key="3">
    <source>
        <dbReference type="EMBL" id="EAR94122.1"/>
    </source>
</evidence>
<name>I7MIP2_TETTS</name>
<dbReference type="Proteomes" id="UP000009168">
    <property type="component" value="Unassembled WGS sequence"/>
</dbReference>
<dbReference type="OMA" id="VEQIYSC"/>
<gene>
    <name evidence="3" type="ORF">TTHERM_00520900</name>
</gene>
<dbReference type="AlphaFoldDB" id="I7MIP2"/>
<dbReference type="RefSeq" id="XP_001014367.1">
    <property type="nucleotide sequence ID" value="XM_001014367.2"/>
</dbReference>
<accession>I7MIP2</accession>